<dbReference type="GO" id="GO:0005615">
    <property type="term" value="C:extracellular space"/>
    <property type="evidence" value="ECO:0007669"/>
    <property type="project" value="TreeGrafter"/>
</dbReference>
<reference evidence="1" key="1">
    <citation type="submission" date="2022-03" db="EMBL/GenBank/DDBJ databases">
        <authorList>
            <person name="Sayadi A."/>
        </authorList>
    </citation>
    <scope>NUCLEOTIDE SEQUENCE</scope>
</reference>
<protein>
    <submittedName>
        <fullName evidence="1">Uncharacterized protein</fullName>
    </submittedName>
</protein>
<sequence length="254" mass="29723">MDLKVKDFLETLTKERITDDSIIVFFSDHGIRYGDILLYNTGWHEERLPFIYFSFPTWFKRKYPRLLNNFKANMHRLTSPYDFYMTLQHVLLLEGKISEFKPSIACPTCKSFFDEIPHNRSCKDAGIPTHYCTCQGYLEVRLSQDVAQHAAQLLIDEVHSRIKDIPSCLRYKLLRVRRTAVSQNSLLENETYLLMSIETIPTAIFEATFIVSGDISRKDISLAENRWISRLDPTGGNDWCTKNFKIYCFCPKKH</sequence>
<name>A0A9P0KEV7_ACAOB</name>
<comment type="caution">
    <text evidence="1">The sequence shown here is derived from an EMBL/GenBank/DDBJ whole genome shotgun (WGS) entry which is preliminary data.</text>
</comment>
<gene>
    <name evidence="1" type="ORF">ACAOBT_LOCUS9999</name>
</gene>
<dbReference type="Gene3D" id="3.40.720.10">
    <property type="entry name" value="Alkaline Phosphatase, subunit A"/>
    <property type="match status" value="1"/>
</dbReference>
<dbReference type="InterPro" id="IPR017850">
    <property type="entry name" value="Alkaline_phosphatase_core_sf"/>
</dbReference>
<dbReference type="Pfam" id="PF02995">
    <property type="entry name" value="DUF229"/>
    <property type="match status" value="1"/>
</dbReference>
<dbReference type="SUPFAM" id="SSF53649">
    <property type="entry name" value="Alkaline phosphatase-like"/>
    <property type="match status" value="1"/>
</dbReference>
<dbReference type="PANTHER" id="PTHR10974">
    <property type="entry name" value="FI08016P-RELATED"/>
    <property type="match status" value="1"/>
</dbReference>
<evidence type="ECO:0000313" key="1">
    <source>
        <dbReference type="EMBL" id="CAH1972430.1"/>
    </source>
</evidence>
<dbReference type="InterPro" id="IPR004245">
    <property type="entry name" value="DUF229"/>
</dbReference>
<dbReference type="AlphaFoldDB" id="A0A9P0KEV7"/>
<proteinExistence type="predicted"/>
<dbReference type="Proteomes" id="UP001152888">
    <property type="component" value="Unassembled WGS sequence"/>
</dbReference>
<accession>A0A9P0KEV7</accession>
<keyword evidence="2" id="KW-1185">Reference proteome</keyword>
<organism evidence="1 2">
    <name type="scientific">Acanthoscelides obtectus</name>
    <name type="common">Bean weevil</name>
    <name type="synonym">Bruchus obtectus</name>
    <dbReference type="NCBI Taxonomy" id="200917"/>
    <lineage>
        <taxon>Eukaryota</taxon>
        <taxon>Metazoa</taxon>
        <taxon>Ecdysozoa</taxon>
        <taxon>Arthropoda</taxon>
        <taxon>Hexapoda</taxon>
        <taxon>Insecta</taxon>
        <taxon>Pterygota</taxon>
        <taxon>Neoptera</taxon>
        <taxon>Endopterygota</taxon>
        <taxon>Coleoptera</taxon>
        <taxon>Polyphaga</taxon>
        <taxon>Cucujiformia</taxon>
        <taxon>Chrysomeloidea</taxon>
        <taxon>Chrysomelidae</taxon>
        <taxon>Bruchinae</taxon>
        <taxon>Bruchini</taxon>
        <taxon>Acanthoscelides</taxon>
    </lineage>
</organism>
<dbReference type="OrthoDB" id="413313at2759"/>
<evidence type="ECO:0000313" key="2">
    <source>
        <dbReference type="Proteomes" id="UP001152888"/>
    </source>
</evidence>
<dbReference type="PANTHER" id="PTHR10974:SF9">
    <property type="entry name" value="DUF229 DOMAIN CONTAINING PROTEIN-RELATED"/>
    <property type="match status" value="1"/>
</dbReference>
<dbReference type="EMBL" id="CAKOFQ010006798">
    <property type="protein sequence ID" value="CAH1972430.1"/>
    <property type="molecule type" value="Genomic_DNA"/>
</dbReference>